<reference evidence="1" key="1">
    <citation type="submission" date="2014-09" db="EMBL/GenBank/DDBJ databases">
        <authorList>
            <person name="Magalhaes I.L.F."/>
            <person name="Oliveira U."/>
            <person name="Santos F.R."/>
            <person name="Vidigal T.H.D.A."/>
            <person name="Brescovit A.D."/>
            <person name="Santos A.J."/>
        </authorList>
    </citation>
    <scope>NUCLEOTIDE SEQUENCE</scope>
    <source>
        <tissue evidence="1">Shoot tissue taken approximately 20 cm above the soil surface</tissue>
    </source>
</reference>
<dbReference type="EMBL" id="GBRH01207117">
    <property type="protein sequence ID" value="JAD90778.1"/>
    <property type="molecule type" value="Transcribed_RNA"/>
</dbReference>
<reference evidence="1" key="2">
    <citation type="journal article" date="2015" name="Data Brief">
        <title>Shoot transcriptome of the giant reed, Arundo donax.</title>
        <authorList>
            <person name="Barrero R.A."/>
            <person name="Guerrero F.D."/>
            <person name="Moolhuijzen P."/>
            <person name="Goolsby J.A."/>
            <person name="Tidwell J."/>
            <person name="Bellgard S.E."/>
            <person name="Bellgard M.I."/>
        </authorList>
    </citation>
    <scope>NUCLEOTIDE SEQUENCE</scope>
    <source>
        <tissue evidence="1">Shoot tissue taken approximately 20 cm above the soil surface</tissue>
    </source>
</reference>
<accession>A0A0A9DVP8</accession>
<dbReference type="AlphaFoldDB" id="A0A0A9DVP8"/>
<evidence type="ECO:0000313" key="1">
    <source>
        <dbReference type="EMBL" id="JAD90778.1"/>
    </source>
</evidence>
<protein>
    <submittedName>
        <fullName evidence="1">Uncharacterized protein</fullName>
    </submittedName>
</protein>
<sequence>MNMYIHQTIAQKLGNMYCTQINEYECWLRDSQRVELFEQCS</sequence>
<organism evidence="1">
    <name type="scientific">Arundo donax</name>
    <name type="common">Giant reed</name>
    <name type="synonym">Donax arundinaceus</name>
    <dbReference type="NCBI Taxonomy" id="35708"/>
    <lineage>
        <taxon>Eukaryota</taxon>
        <taxon>Viridiplantae</taxon>
        <taxon>Streptophyta</taxon>
        <taxon>Embryophyta</taxon>
        <taxon>Tracheophyta</taxon>
        <taxon>Spermatophyta</taxon>
        <taxon>Magnoliopsida</taxon>
        <taxon>Liliopsida</taxon>
        <taxon>Poales</taxon>
        <taxon>Poaceae</taxon>
        <taxon>PACMAD clade</taxon>
        <taxon>Arundinoideae</taxon>
        <taxon>Arundineae</taxon>
        <taxon>Arundo</taxon>
    </lineage>
</organism>
<proteinExistence type="predicted"/>
<name>A0A0A9DVP8_ARUDO</name>